<comment type="similarity">
    <text evidence="2 6">Belongs to the peptidase M14 family.</text>
</comment>
<dbReference type="Pfam" id="PF00246">
    <property type="entry name" value="Peptidase_M14"/>
    <property type="match status" value="1"/>
</dbReference>
<dbReference type="GO" id="GO:0005634">
    <property type="term" value="C:nucleus"/>
    <property type="evidence" value="ECO:0007669"/>
    <property type="project" value="UniProtKB-SubCell"/>
</dbReference>
<dbReference type="SUPFAM" id="SSF53187">
    <property type="entry name" value="Zn-dependent exopeptidases"/>
    <property type="match status" value="1"/>
</dbReference>
<keyword evidence="8" id="KW-1133">Transmembrane helix</keyword>
<keyword evidence="4" id="KW-0067">ATP-binding</keyword>
<name>A0A7J6R177_PEROL</name>
<dbReference type="GO" id="GO:0005524">
    <property type="term" value="F:ATP binding"/>
    <property type="evidence" value="ECO:0007669"/>
    <property type="project" value="UniProtKB-KW"/>
</dbReference>
<dbReference type="GO" id="GO:0006508">
    <property type="term" value="P:proteolysis"/>
    <property type="evidence" value="ECO:0007669"/>
    <property type="project" value="InterPro"/>
</dbReference>
<evidence type="ECO:0000259" key="10">
    <source>
        <dbReference type="PROSITE" id="PS52035"/>
    </source>
</evidence>
<keyword evidence="8" id="KW-0472">Membrane</keyword>
<proteinExistence type="inferred from homology"/>
<dbReference type="PROSITE" id="PS51192">
    <property type="entry name" value="HELICASE_ATP_BIND_1"/>
    <property type="match status" value="1"/>
</dbReference>
<dbReference type="SMART" id="SM00631">
    <property type="entry name" value="Zn_pept"/>
    <property type="match status" value="1"/>
</dbReference>
<dbReference type="GO" id="GO:0008270">
    <property type="term" value="F:zinc ion binding"/>
    <property type="evidence" value="ECO:0007669"/>
    <property type="project" value="InterPro"/>
</dbReference>
<evidence type="ECO:0000256" key="2">
    <source>
        <dbReference type="ARBA" id="ARBA00005988"/>
    </source>
</evidence>
<feature type="compositionally biased region" description="Low complexity" evidence="7">
    <location>
        <begin position="571"/>
        <end position="607"/>
    </location>
</feature>
<feature type="region of interest" description="Disordered" evidence="7">
    <location>
        <begin position="1182"/>
        <end position="1215"/>
    </location>
</feature>
<dbReference type="Gene3D" id="3.40.50.10810">
    <property type="entry name" value="Tandem AAA-ATPase domain"/>
    <property type="match status" value="1"/>
</dbReference>
<sequence>ESLEHRKIFAYVLTKKDTPAGLVKPRLMVTSLMHSREPEQLRLGGAQWIFYAANLTVIKMCSGLEVIQSLAAGGLAVSLYAIGRLCEDYKKGTDPRTVYLLDTREIWIVPIVNPDGYKVVEDPAMRDVRKNRRDTCPMNPVRSGVDLNRNFGYKWSGQYPKCSEEYAGEGPFSEPETQALKRMVEERDFKIALNFHSYGTMLTYPFNHANTDKPTLPTDDEAVFKELAEVFGFDRYGPAHKLLGYTASGESDDWFYGAMGIISMSPEIGSESGGFYSPVEEIPGIVHRNYRRIRHALHKTGLELRRVTCSPGSSAGMMKMSLKNGGVGAGFGSHAAVAVGGCGSSPVTGKIAQIARRSDTDFEVQCPAENMSPGKSHKICIVEQIPASVTPAICRCAETSMGGETSKRAEWATPLEDDTCRAAVRSLTDPNTEILISSGVAVEDGTTSEGAMQRWVIVAGVVVGVACLWLLIYTLWCAGAQKLLLQQTNANAATQGRSVFIGMILRERRKPPAAAPSSSNSEEEYCIGVDALEQMDKALANLEEEQEEHEEEEDRRRRPSNAEARPRRARQQQSRKPMSAEATSSSSPSSSITPSPSPSSPSSSLSDESSEEGPDLEGATIVARTMRDDDLWLLVKPKDEAWNKVLWAPYEVCCEEDSAFKQRYSNFKRKYRESEGPHAVDFVPNRKDRSTSTGSSADAPPPAAAAAAGAITRSTRASLSGSAVIDMPQKELLEVLVDRGVINEEWLVPDHLLTFSKVGDSKVWLVQWGGLPVSEATWEDESPTDTPQELIDEWNKWNDATRKHRWQIIADDYIATHGDEIEEMAASKRSTRSAAGLGVDQARLSGERYNVVGRVKKRGRPPKHKKPATVSIEDIRRPKDIADKWTRDNLCTLAAYTPTPSPPTGGATPSSTEEGTLKEKTGEKTGEEDDADEMVYRPTRDTLFGFQVEGIQWLLHNWSQSRGSVLADEMGMGKTVQTAVFLSAVMSTVGGGHGKAAAAAVTCSSKRELQKWAPELNVVVMAGSSEDRDIIADFDMSWINTNNGHREKEPLKHRAEPQFWWAASSWSKSLGSDYGRLSSSLLLLLFSPKFDVVVTSYEIFLACSSRSGLTSLTNYNWRVLVLDEGHRVKNHLSHSTKALAHIANVQHTVILTGTPIQNNLRELWSILHLVDKKRFSTYEEVEAELQKDTPEDGGTAATPTGEESSEEKKSDHDSVANLDLDKVTEVLRPYMLRRYKSDAMKKVPPKLEHIIEVEFTTLQRRVYKSVYEGKIYSLVRGKGGKSSLNNIAMELRKCCAHP</sequence>
<dbReference type="CDD" id="cd03859">
    <property type="entry name" value="M14_CPT"/>
    <property type="match status" value="1"/>
</dbReference>
<keyword evidence="3" id="KW-0547">Nucleotide-binding</keyword>
<dbReference type="GO" id="GO:0140658">
    <property type="term" value="F:ATP-dependent chromatin remodeler activity"/>
    <property type="evidence" value="ECO:0007669"/>
    <property type="project" value="TreeGrafter"/>
</dbReference>
<comment type="caution">
    <text evidence="11">The sequence shown here is derived from an EMBL/GenBank/DDBJ whole genome shotgun (WGS) entry which is preliminary data.</text>
</comment>
<evidence type="ECO:0000256" key="8">
    <source>
        <dbReference type="SAM" id="Phobius"/>
    </source>
</evidence>
<dbReference type="InterPro" id="IPR000330">
    <property type="entry name" value="SNF2_N"/>
</dbReference>
<dbReference type="InterPro" id="IPR023780">
    <property type="entry name" value="Chromo_domain"/>
</dbReference>
<dbReference type="PROSITE" id="PS52035">
    <property type="entry name" value="PEPTIDASE_M14"/>
    <property type="match status" value="1"/>
</dbReference>
<feature type="non-terminal residue" evidence="11">
    <location>
        <position position="1298"/>
    </location>
</feature>
<dbReference type="GO" id="GO:0004181">
    <property type="term" value="F:metallocarboxypeptidase activity"/>
    <property type="evidence" value="ECO:0007669"/>
    <property type="project" value="InterPro"/>
</dbReference>
<feature type="domain" description="Peptidase M14" evidence="10">
    <location>
        <begin position="1"/>
        <end position="300"/>
    </location>
</feature>
<dbReference type="InterPro" id="IPR038718">
    <property type="entry name" value="SNF2-like_sf"/>
</dbReference>
<evidence type="ECO:0000259" key="9">
    <source>
        <dbReference type="PROSITE" id="PS51192"/>
    </source>
</evidence>
<feature type="compositionally biased region" description="Basic and acidic residues" evidence="7">
    <location>
        <begin position="915"/>
        <end position="925"/>
    </location>
</feature>
<evidence type="ECO:0000256" key="5">
    <source>
        <dbReference type="ARBA" id="ARBA00023242"/>
    </source>
</evidence>
<dbReference type="SMART" id="SM00487">
    <property type="entry name" value="DEXDc"/>
    <property type="match status" value="1"/>
</dbReference>
<feature type="region of interest" description="Disordered" evidence="7">
    <location>
        <begin position="894"/>
        <end position="932"/>
    </location>
</feature>
<dbReference type="GO" id="GO:0042393">
    <property type="term" value="F:histone binding"/>
    <property type="evidence" value="ECO:0007669"/>
    <property type="project" value="TreeGrafter"/>
</dbReference>
<dbReference type="GO" id="GO:0016887">
    <property type="term" value="F:ATP hydrolysis activity"/>
    <property type="evidence" value="ECO:0007669"/>
    <property type="project" value="TreeGrafter"/>
</dbReference>
<evidence type="ECO:0000256" key="7">
    <source>
        <dbReference type="SAM" id="MobiDB-lite"/>
    </source>
</evidence>
<dbReference type="Pfam" id="PF00385">
    <property type="entry name" value="Chromo"/>
    <property type="match status" value="1"/>
</dbReference>
<dbReference type="GO" id="GO:0003682">
    <property type="term" value="F:chromatin binding"/>
    <property type="evidence" value="ECO:0007669"/>
    <property type="project" value="TreeGrafter"/>
</dbReference>
<feature type="compositionally biased region" description="Acidic residues" evidence="7">
    <location>
        <begin position="542"/>
        <end position="553"/>
    </location>
</feature>
<gene>
    <name evidence="11" type="ORF">FOZ62_005635</name>
</gene>
<feature type="transmembrane region" description="Helical" evidence="8">
    <location>
        <begin position="455"/>
        <end position="476"/>
    </location>
</feature>
<evidence type="ECO:0008006" key="13">
    <source>
        <dbReference type="Google" id="ProtNLM"/>
    </source>
</evidence>
<dbReference type="Gene3D" id="2.40.50.40">
    <property type="match status" value="1"/>
</dbReference>
<dbReference type="Proteomes" id="UP000574390">
    <property type="component" value="Unassembled WGS sequence"/>
</dbReference>
<feature type="compositionally biased region" description="Low complexity" evidence="7">
    <location>
        <begin position="691"/>
        <end position="704"/>
    </location>
</feature>
<evidence type="ECO:0000256" key="4">
    <source>
        <dbReference type="ARBA" id="ARBA00022840"/>
    </source>
</evidence>
<reference evidence="11 12" key="1">
    <citation type="submission" date="2020-04" db="EMBL/GenBank/DDBJ databases">
        <title>Perkinsus olseni comparative genomics.</title>
        <authorList>
            <person name="Bogema D.R."/>
        </authorList>
    </citation>
    <scope>NUCLEOTIDE SEQUENCE [LARGE SCALE GENOMIC DNA]</scope>
    <source>
        <strain evidence="11">ATCC PRA-205</strain>
    </source>
</reference>
<dbReference type="PANTHER" id="PTHR45623">
    <property type="entry name" value="CHROMODOMAIN-HELICASE-DNA-BINDING PROTEIN 3-RELATED-RELATED"/>
    <property type="match status" value="1"/>
</dbReference>
<feature type="compositionally biased region" description="Basic and acidic residues" evidence="7">
    <location>
        <begin position="678"/>
        <end position="690"/>
    </location>
</feature>
<dbReference type="InterPro" id="IPR014001">
    <property type="entry name" value="Helicase_ATP-bd"/>
</dbReference>
<feature type="region of interest" description="Disordered" evidence="7">
    <location>
        <begin position="678"/>
        <end position="704"/>
    </location>
</feature>
<evidence type="ECO:0000256" key="1">
    <source>
        <dbReference type="ARBA" id="ARBA00004123"/>
    </source>
</evidence>
<accession>A0A7J6R177</accession>
<feature type="compositionally biased region" description="Low complexity" evidence="7">
    <location>
        <begin position="894"/>
        <end position="914"/>
    </location>
</feature>
<evidence type="ECO:0000313" key="11">
    <source>
        <dbReference type="EMBL" id="KAF4714317.1"/>
    </source>
</evidence>
<feature type="non-terminal residue" evidence="11">
    <location>
        <position position="1"/>
    </location>
</feature>
<feature type="compositionally biased region" description="Basic and acidic residues" evidence="7">
    <location>
        <begin position="1206"/>
        <end position="1215"/>
    </location>
</feature>
<feature type="active site" description="Proton donor/acceptor" evidence="6">
    <location>
        <position position="267"/>
    </location>
</feature>
<dbReference type="Gene3D" id="3.40.630.10">
    <property type="entry name" value="Zn peptidases"/>
    <property type="match status" value="1"/>
</dbReference>
<dbReference type="InterPro" id="IPR033810">
    <property type="entry name" value="Carboxypeptidase_T"/>
</dbReference>
<dbReference type="Pfam" id="PF00176">
    <property type="entry name" value="SNF2-rel_dom"/>
    <property type="match status" value="1"/>
</dbReference>
<protein>
    <recommendedName>
        <fullName evidence="13">Choline dehydrogenase 7</fullName>
    </recommendedName>
</protein>
<organism evidence="11 12">
    <name type="scientific">Perkinsus olseni</name>
    <name type="common">Perkinsus atlanticus</name>
    <dbReference type="NCBI Taxonomy" id="32597"/>
    <lineage>
        <taxon>Eukaryota</taxon>
        <taxon>Sar</taxon>
        <taxon>Alveolata</taxon>
        <taxon>Perkinsozoa</taxon>
        <taxon>Perkinsea</taxon>
        <taxon>Perkinsida</taxon>
        <taxon>Perkinsidae</taxon>
        <taxon>Perkinsus</taxon>
    </lineage>
</organism>
<dbReference type="InterPro" id="IPR000834">
    <property type="entry name" value="Peptidase_M14"/>
</dbReference>
<dbReference type="SUPFAM" id="SSF52540">
    <property type="entry name" value="P-loop containing nucleoside triphosphate hydrolases"/>
    <property type="match status" value="2"/>
</dbReference>
<evidence type="ECO:0000256" key="3">
    <source>
        <dbReference type="ARBA" id="ARBA00022741"/>
    </source>
</evidence>
<feature type="domain" description="Helicase ATP-binding" evidence="9">
    <location>
        <begin position="955"/>
        <end position="1173"/>
    </location>
</feature>
<feature type="region of interest" description="Disordered" evidence="7">
    <location>
        <begin position="542"/>
        <end position="620"/>
    </location>
</feature>
<dbReference type="Gene3D" id="3.40.50.300">
    <property type="entry name" value="P-loop containing nucleotide triphosphate hydrolases"/>
    <property type="match status" value="1"/>
</dbReference>
<dbReference type="GO" id="GO:0003677">
    <property type="term" value="F:DNA binding"/>
    <property type="evidence" value="ECO:0007669"/>
    <property type="project" value="TreeGrafter"/>
</dbReference>
<comment type="subcellular location">
    <subcellularLocation>
        <location evidence="1">Nucleus</location>
    </subcellularLocation>
</comment>
<dbReference type="InterPro" id="IPR016197">
    <property type="entry name" value="Chromo-like_dom_sf"/>
</dbReference>
<evidence type="ECO:0000313" key="12">
    <source>
        <dbReference type="Proteomes" id="UP000574390"/>
    </source>
</evidence>
<keyword evidence="8" id="KW-0812">Transmembrane</keyword>
<dbReference type="InterPro" id="IPR027417">
    <property type="entry name" value="P-loop_NTPase"/>
</dbReference>
<evidence type="ECO:0000256" key="6">
    <source>
        <dbReference type="PROSITE-ProRule" id="PRU01379"/>
    </source>
</evidence>
<dbReference type="SUPFAM" id="SSF54160">
    <property type="entry name" value="Chromo domain-like"/>
    <property type="match status" value="1"/>
</dbReference>
<dbReference type="GO" id="GO:0000785">
    <property type="term" value="C:chromatin"/>
    <property type="evidence" value="ECO:0007669"/>
    <property type="project" value="TreeGrafter"/>
</dbReference>
<keyword evidence="5" id="KW-0539">Nucleus</keyword>
<dbReference type="EMBL" id="JABANM010025616">
    <property type="protein sequence ID" value="KAF4714317.1"/>
    <property type="molecule type" value="Genomic_DNA"/>
</dbReference>